<feature type="region of interest" description="Disordered" evidence="1">
    <location>
        <begin position="231"/>
        <end position="257"/>
    </location>
</feature>
<evidence type="ECO:0000313" key="2">
    <source>
        <dbReference type="EMBL" id="KAF5863562.1"/>
    </source>
</evidence>
<comment type="caution">
    <text evidence="2">The sequence shown here is derived from an EMBL/GenBank/DDBJ whole genome shotgun (WGS) entry which is preliminary data.</text>
</comment>
<feature type="region of interest" description="Disordered" evidence="1">
    <location>
        <begin position="466"/>
        <end position="485"/>
    </location>
</feature>
<name>A0A8H6AAC8_PETAA</name>
<dbReference type="Proteomes" id="UP000541154">
    <property type="component" value="Unassembled WGS sequence"/>
</dbReference>
<organism evidence="2 3">
    <name type="scientific">Petromyces alliaceus</name>
    <name type="common">Aspergillus alliaceus</name>
    <dbReference type="NCBI Taxonomy" id="209559"/>
    <lineage>
        <taxon>Eukaryota</taxon>
        <taxon>Fungi</taxon>
        <taxon>Dikarya</taxon>
        <taxon>Ascomycota</taxon>
        <taxon>Pezizomycotina</taxon>
        <taxon>Eurotiomycetes</taxon>
        <taxon>Eurotiomycetidae</taxon>
        <taxon>Eurotiales</taxon>
        <taxon>Aspergillaceae</taxon>
        <taxon>Aspergillus</taxon>
        <taxon>Aspergillus subgen. Circumdati</taxon>
    </lineage>
</organism>
<keyword evidence="3" id="KW-1185">Reference proteome</keyword>
<feature type="region of interest" description="Disordered" evidence="1">
    <location>
        <begin position="1453"/>
        <end position="1549"/>
    </location>
</feature>
<feature type="compositionally biased region" description="Basic and acidic residues" evidence="1">
    <location>
        <begin position="1492"/>
        <end position="1516"/>
    </location>
</feature>
<feature type="compositionally biased region" description="Basic and acidic residues" evidence="1">
    <location>
        <begin position="1524"/>
        <end position="1537"/>
    </location>
</feature>
<evidence type="ECO:0000313" key="3">
    <source>
        <dbReference type="Proteomes" id="UP000541154"/>
    </source>
</evidence>
<accession>A0A8H6AAC8</accession>
<sequence length="1852" mass="202814">MPLMIDDTRDSSAEPDLPRVVRFARRPLVEARSTYNGFTPALQRVALMPSSGSFTPMDGSCDRLGLWSHYVGDIEGAAIALWGRGYDFILTGRHMLSTSALERGEVLVLLLVVTKDGTPIDPFQDPHVLSVMHKPSDYEHESNEILTRQDRWSYEARSGPAALYVYAPMIANIAVEISLADSDLWDELFPESHADVAPAMSIDPRYPQASSLSLLQKAYRSAGGRLNFRAGDSAMRVQNTEPASPSQRRGPDAGGAYHPAHCLTTPELGSRCNFLWDAILHSKQRALELQRHDIKFFLIGDDILGAEYADRAGALSFLLTVTCNNAPLNPFARPDIISDAIVGPGGSADSFLYTSENVRTKHMRWRHGDRDLRAYVSIYSPCFREIRRAVREGFNVSVAGNTIYTCDLAPGAPGDFTYVAALDEGSEHCTRVTVLSAAPPSGTPVVAMKVGRYTYYTELRPGPEASTMHIGNQAHPSPSGDESSRYIPDYTGPALPERPPGKRYDRMWQDYVWDPIAALRLKEEHDFRFFLLGDDIARAQAPERASLILVTTLAGRVIDPLEHSPDLSYAVAPQTLEPRESVGNRIRAFEDRDENGSRNVYIYCPPQEETEVLACSEAQAIGLLPSHRSDYTGILELRELEGRSALYRVVVTRSSSAAAVLCDNVVLGAHALKCETALRQPCCTQYLAMHFHSSRASASGAQRAANAAMPYSSLWRYYLRDVGAAAELTRHGFRFLMLGGDLFDSSELSHGVRSGVKHLVVAPESSVDAYSLTDFNVYTRSEEWNCGGASGYMDVHMYRPATEHDTIVMDAGEYSSDFLPTCSDNASLALELSDSGVGYTDMVEPHNSGAAKGTKGAMSVTLICHACRRSMTFMSEHVIEPTEYFLGLTREGDVKVNHAEMVRCSMCTAFLGSTGDGAEIQTEECMDLYIDKIQDISNCIGHLSLQGKKGTAHESVFLVKDASTYALEMGEHATCGTWDNGVMCNGSRGRTMETRTEYVVPVDLWTAPEALFGFYLKDLAEAHRMFSCDYRFVILGESIFSAINGGSLSDASLLLIVLRNGIPIDPLADLGGFVTSRSEYATLSSSMSARTVRWLRGEDRGEVYLHVYRPRTANGVIFLDSGDTAGFVAGGEGKAASSVLELDARYAGGARRDPGCLCRWRVLLCLAAALAALKTPRAWQQAGAQDLVYACARTVTMTAAIWEWYLSDVGSASRLVGEGYEFFVLYSFARDSDTGAPLAMLFVATKGGVPVDPLAADSDVRDIIAHREGYGAPLHGVAVAEDGCKQGRKACIYRPRLSRRSVALRTGDAAAGTPSFPVSSFLGAARLSKSDPSSFAPCRVEESVCQCVLLVFKKLYTQQQGVARRTANMGNTESRVGAPEIRRCITSIEEELLVGEYDSGVTPESVVMCLRAMLMAVEKEGGNVVVPKAVGVHYERDVVVSCFPRTRSRYSASVASSGTGMVRSKRGSVSGSTVSEAVETPMHQRPGLTASEARKIRMAKRAESRRRGQVNRHMDSDSGVEPPAARRRDTSTARRSDAGGNARAEDTPAYYTATGEDYLTDATLEQISALNIHKLPQDIPTPRNDPAVFRGPPAQRTRRLGICDVASPLNASGAAIRLHHGDPGGIEEILSHAYAVIEITAPYEGQTVINAKLERSNTELSAEGSRNTPHALPQVLHELIALQDVYRGHSRYSKLLGAFVKRLYYRYKGHGICMNFPRSCAACELLAFLLIRLHQNVCYIASGLEVIHRLPIARAQVKHDAAAALRIPRRLQQLARELLAPRYSYPSLDIPWILYPSKGARYDIPACCGTVGLRFVRPPKYLSHLDIPSAHACGKSYLEYIAVSKLRRIRRP</sequence>
<feature type="compositionally biased region" description="Polar residues" evidence="1">
    <location>
        <begin position="236"/>
        <end position="247"/>
    </location>
</feature>
<evidence type="ECO:0000256" key="1">
    <source>
        <dbReference type="SAM" id="MobiDB-lite"/>
    </source>
</evidence>
<protein>
    <submittedName>
        <fullName evidence="2">Uncharacterized protein</fullName>
    </submittedName>
</protein>
<dbReference type="EMBL" id="SPNV01000049">
    <property type="protein sequence ID" value="KAF5863562.1"/>
    <property type="molecule type" value="Genomic_DNA"/>
</dbReference>
<proteinExistence type="predicted"/>
<gene>
    <name evidence="2" type="ORF">ETB97_009806</name>
</gene>
<reference evidence="2 3" key="1">
    <citation type="submission" date="2019-04" db="EMBL/GenBank/DDBJ databases">
        <title>Aspergillus burnettii sp. nov., novel species from soil in southeast Queensland.</title>
        <authorList>
            <person name="Gilchrist C.L.M."/>
            <person name="Pitt J.I."/>
            <person name="Lange L."/>
            <person name="Lacey H.J."/>
            <person name="Vuong D."/>
            <person name="Midgley D.J."/>
            <person name="Greenfield P."/>
            <person name="Bradbury M."/>
            <person name="Lacey E."/>
            <person name="Busk P.K."/>
            <person name="Pilgaard B."/>
            <person name="Chooi Y.H."/>
            <person name="Piggott A.M."/>
        </authorList>
    </citation>
    <scope>NUCLEOTIDE SEQUENCE [LARGE SCALE GENOMIC DNA]</scope>
    <source>
        <strain evidence="2 3">FRR 5400</strain>
    </source>
</reference>